<gene>
    <name evidence="2" type="ordered locus">Cyan7822_1522</name>
</gene>
<dbReference type="Proteomes" id="UP000008206">
    <property type="component" value="Chromosome"/>
</dbReference>
<accession>E0U5C6</accession>
<feature type="transmembrane region" description="Helical" evidence="1">
    <location>
        <begin position="6"/>
        <end position="23"/>
    </location>
</feature>
<dbReference type="KEGG" id="cyj:Cyan7822_1522"/>
<evidence type="ECO:0000256" key="1">
    <source>
        <dbReference type="SAM" id="Phobius"/>
    </source>
</evidence>
<keyword evidence="1" id="KW-0472">Membrane</keyword>
<dbReference type="HOGENOM" id="CLU_201856_0_0_3"/>
<feature type="transmembrane region" description="Helical" evidence="1">
    <location>
        <begin position="35"/>
        <end position="57"/>
    </location>
</feature>
<protein>
    <submittedName>
        <fullName evidence="2">Uncharacterized protein</fullName>
    </submittedName>
</protein>
<keyword evidence="1" id="KW-1133">Transmembrane helix</keyword>
<name>E0U5C6_GLOV7</name>
<dbReference type="AlphaFoldDB" id="E0U5C6"/>
<organism evidence="2 3">
    <name type="scientific">Gloeothece verrucosa (strain PCC 7822)</name>
    <name type="common">Cyanothece sp. (strain PCC 7822)</name>
    <dbReference type="NCBI Taxonomy" id="497965"/>
    <lineage>
        <taxon>Bacteria</taxon>
        <taxon>Bacillati</taxon>
        <taxon>Cyanobacteriota</taxon>
        <taxon>Cyanophyceae</taxon>
        <taxon>Oscillatoriophycideae</taxon>
        <taxon>Chroococcales</taxon>
        <taxon>Aphanothecaceae</taxon>
        <taxon>Gloeothece</taxon>
        <taxon>Gloeothece verrucosa</taxon>
    </lineage>
</organism>
<keyword evidence="1" id="KW-0812">Transmembrane</keyword>
<proteinExistence type="predicted"/>
<sequence>MLSVAVVYYIVIAVLVFSFWLKVFMADTTTEKTDLMSWLVLIIGTSLWPLVLPFAYLEISNKVSRQRH</sequence>
<evidence type="ECO:0000313" key="2">
    <source>
        <dbReference type="EMBL" id="ADN13516.1"/>
    </source>
</evidence>
<dbReference type="STRING" id="497965.Cyan7822_1522"/>
<evidence type="ECO:0000313" key="3">
    <source>
        <dbReference type="Proteomes" id="UP000008206"/>
    </source>
</evidence>
<keyword evidence="3" id="KW-1185">Reference proteome</keyword>
<dbReference type="EMBL" id="CP002198">
    <property type="protein sequence ID" value="ADN13516.1"/>
    <property type="molecule type" value="Genomic_DNA"/>
</dbReference>
<reference evidence="3" key="1">
    <citation type="journal article" date="2011" name="MBio">
        <title>Novel metabolic attributes of the genus Cyanothece, comprising a group of unicellular nitrogen-fixing Cyanobacteria.</title>
        <authorList>
            <person name="Bandyopadhyay A."/>
            <person name="Elvitigala T."/>
            <person name="Welsh E."/>
            <person name="Stockel J."/>
            <person name="Liberton M."/>
            <person name="Min H."/>
            <person name="Sherman L.A."/>
            <person name="Pakrasi H.B."/>
        </authorList>
    </citation>
    <scope>NUCLEOTIDE SEQUENCE [LARGE SCALE GENOMIC DNA]</scope>
    <source>
        <strain evidence="3">PCC 7822</strain>
    </source>
</reference>
<dbReference type="eggNOG" id="ENOG50336PM">
    <property type="taxonomic scope" value="Bacteria"/>
</dbReference>